<dbReference type="NCBIfam" id="NF001843">
    <property type="entry name" value="PRK00567.1-4"/>
    <property type="match status" value="1"/>
</dbReference>
<evidence type="ECO:0000256" key="8">
    <source>
        <dbReference type="ARBA" id="ARBA00023136"/>
    </source>
</evidence>
<feature type="transmembrane region" description="Helical" evidence="10">
    <location>
        <begin position="80"/>
        <end position="101"/>
    </location>
</feature>
<dbReference type="InterPro" id="IPR019823">
    <property type="entry name" value="Mechanosensitive_channel_CS"/>
</dbReference>
<sequence>MLKEFKEFALKGNMLDLAVGLIIGASFGKIITSLVNDIIMPPLGLLIGKVDFSNLFIDLSGKGYKSLQDAKAAGAATINYGAFINVVIDFVIVAFAMFLLIKQVNKLDKKKEQVKKEEPTTKECPFCHSQINIKATRCAFCTSEIK</sequence>
<evidence type="ECO:0000313" key="12">
    <source>
        <dbReference type="Proteomes" id="UP000053467"/>
    </source>
</evidence>
<keyword evidence="5 10" id="KW-0812">Transmembrane</keyword>
<keyword evidence="8 10" id="KW-0472">Membrane</keyword>
<evidence type="ECO:0000256" key="1">
    <source>
        <dbReference type="ARBA" id="ARBA00004651"/>
    </source>
</evidence>
<evidence type="ECO:0000256" key="6">
    <source>
        <dbReference type="ARBA" id="ARBA00022989"/>
    </source>
</evidence>
<dbReference type="InterPro" id="IPR037673">
    <property type="entry name" value="MSC/AndL"/>
</dbReference>
<comment type="function">
    <text evidence="10">Channel that opens in response to stretch forces in the membrane lipid bilayer. May participate in the regulation of osmotic pressure changes within the cell.</text>
</comment>
<gene>
    <name evidence="10" type="primary">mscL</name>
    <name evidence="11" type="ORF">XE03_1180</name>
</gene>
<dbReference type="GO" id="GO:0005886">
    <property type="term" value="C:plasma membrane"/>
    <property type="evidence" value="ECO:0007669"/>
    <property type="project" value="UniProtKB-SubCell"/>
</dbReference>
<keyword evidence="7 10" id="KW-0406">Ion transport</keyword>
<dbReference type="PRINTS" id="PR01264">
    <property type="entry name" value="MECHCHANNEL"/>
</dbReference>
<keyword evidence="9 10" id="KW-0407">Ion channel</keyword>
<reference evidence="12" key="1">
    <citation type="journal article" date="2015" name="MBio">
        <title>Genome-Resolved Metagenomic Analysis Reveals Roles for Candidate Phyla and Other Microbial Community Members in Biogeochemical Transformations in Oil Reservoirs.</title>
        <authorList>
            <person name="Hu P."/>
            <person name="Tom L."/>
            <person name="Singh A."/>
            <person name="Thomas B.C."/>
            <person name="Baker B.J."/>
            <person name="Piceno Y.M."/>
            <person name="Andersen G.L."/>
            <person name="Banfield J.F."/>
        </authorList>
    </citation>
    <scope>NUCLEOTIDE SEQUENCE [LARGE SCALE GENOMIC DNA]</scope>
</reference>
<name>A0A124G0B2_UNCT6</name>
<feature type="transmembrane region" description="Helical" evidence="10">
    <location>
        <begin position="12"/>
        <end position="35"/>
    </location>
</feature>
<dbReference type="Proteomes" id="UP000053467">
    <property type="component" value="Unassembled WGS sequence"/>
</dbReference>
<comment type="subunit">
    <text evidence="10">Homopentamer.</text>
</comment>
<dbReference type="NCBIfam" id="NF010557">
    <property type="entry name" value="PRK13952.1"/>
    <property type="match status" value="1"/>
</dbReference>
<evidence type="ECO:0000256" key="7">
    <source>
        <dbReference type="ARBA" id="ARBA00023065"/>
    </source>
</evidence>
<dbReference type="Pfam" id="PF01741">
    <property type="entry name" value="MscL"/>
    <property type="match status" value="1"/>
</dbReference>
<dbReference type="HAMAP" id="MF_00115">
    <property type="entry name" value="MscL"/>
    <property type="match status" value="1"/>
</dbReference>
<comment type="subcellular location">
    <subcellularLocation>
        <location evidence="1 10">Cell membrane</location>
        <topology evidence="1 10">Multi-pass membrane protein</topology>
    </subcellularLocation>
</comment>
<keyword evidence="6 10" id="KW-1133">Transmembrane helix</keyword>
<comment type="caution">
    <text evidence="11">The sequence shown here is derived from an EMBL/GenBank/DDBJ whole genome shotgun (WGS) entry which is preliminary data.</text>
</comment>
<dbReference type="GO" id="GO:0008381">
    <property type="term" value="F:mechanosensitive monoatomic ion channel activity"/>
    <property type="evidence" value="ECO:0007669"/>
    <property type="project" value="UniProtKB-UniRule"/>
</dbReference>
<protein>
    <recommendedName>
        <fullName evidence="10">Large-conductance mechanosensitive channel</fullName>
    </recommendedName>
</protein>
<organism evidence="11 12">
    <name type="scientific">candidate division TA06 bacterium 34_109</name>
    <dbReference type="NCBI Taxonomy" id="1635277"/>
    <lineage>
        <taxon>Bacteria</taxon>
        <taxon>Bacteria division TA06</taxon>
    </lineage>
</organism>
<dbReference type="AlphaFoldDB" id="A0A124G0B2"/>
<dbReference type="SUPFAM" id="SSF81330">
    <property type="entry name" value="Gated mechanosensitive channel"/>
    <property type="match status" value="1"/>
</dbReference>
<dbReference type="PROSITE" id="PS01327">
    <property type="entry name" value="MSCL"/>
    <property type="match status" value="1"/>
</dbReference>
<dbReference type="PATRIC" id="fig|1635277.3.peg.1485"/>
<dbReference type="InterPro" id="IPR036019">
    <property type="entry name" value="MscL_channel"/>
</dbReference>
<comment type="similarity">
    <text evidence="2 10">Belongs to the MscL family.</text>
</comment>
<evidence type="ECO:0000256" key="4">
    <source>
        <dbReference type="ARBA" id="ARBA00022475"/>
    </source>
</evidence>
<evidence type="ECO:0000256" key="3">
    <source>
        <dbReference type="ARBA" id="ARBA00022448"/>
    </source>
</evidence>
<dbReference type="PANTHER" id="PTHR30266:SF2">
    <property type="entry name" value="LARGE-CONDUCTANCE MECHANOSENSITIVE CHANNEL"/>
    <property type="match status" value="1"/>
</dbReference>
<evidence type="ECO:0000313" key="11">
    <source>
        <dbReference type="EMBL" id="KUK86817.1"/>
    </source>
</evidence>
<dbReference type="PANTHER" id="PTHR30266">
    <property type="entry name" value="MECHANOSENSITIVE CHANNEL MSCL"/>
    <property type="match status" value="1"/>
</dbReference>
<evidence type="ECO:0000256" key="2">
    <source>
        <dbReference type="ARBA" id="ARBA00007254"/>
    </source>
</evidence>
<evidence type="ECO:0000256" key="10">
    <source>
        <dbReference type="HAMAP-Rule" id="MF_00115"/>
    </source>
</evidence>
<accession>A0A124G0B2</accession>
<evidence type="ECO:0000256" key="5">
    <source>
        <dbReference type="ARBA" id="ARBA00022692"/>
    </source>
</evidence>
<keyword evidence="4 10" id="KW-1003">Cell membrane</keyword>
<dbReference type="InterPro" id="IPR001185">
    <property type="entry name" value="MS_channel"/>
</dbReference>
<dbReference type="Gene3D" id="1.10.1200.120">
    <property type="entry name" value="Large-conductance mechanosensitive channel, MscL, domain 1"/>
    <property type="match status" value="1"/>
</dbReference>
<keyword evidence="3 10" id="KW-0813">Transport</keyword>
<dbReference type="EMBL" id="LGGX01000011">
    <property type="protein sequence ID" value="KUK86817.1"/>
    <property type="molecule type" value="Genomic_DNA"/>
</dbReference>
<dbReference type="NCBIfam" id="TIGR00220">
    <property type="entry name" value="mscL"/>
    <property type="match status" value="1"/>
</dbReference>
<proteinExistence type="inferred from homology"/>
<evidence type="ECO:0000256" key="9">
    <source>
        <dbReference type="ARBA" id="ARBA00023303"/>
    </source>
</evidence>